<organism evidence="7 8">
    <name type="scientific">Limnospira platensis NIES-46</name>
    <dbReference type="NCBI Taxonomy" id="1236695"/>
    <lineage>
        <taxon>Bacteria</taxon>
        <taxon>Bacillati</taxon>
        <taxon>Cyanobacteriota</taxon>
        <taxon>Cyanophyceae</taxon>
        <taxon>Oscillatoriophycideae</taxon>
        <taxon>Oscillatoriales</taxon>
        <taxon>Sirenicapillariaceae</taxon>
        <taxon>Limnospira</taxon>
    </lineage>
</organism>
<keyword evidence="8" id="KW-1185">Reference proteome</keyword>
<sequence>MQNTISEPSHNQLSYNPKDWQKGYLSQPNEYNYTITNIDGEIPPDLKGTLFRNGPGLLDIGGLPIHHPFDGDGMISAIRFQDGQAHYQNRYVRTLGYIDEQQAKTILYRGVFGTQKPGGFLHNAFDLRIKNIANTQVIYWGGKLLALWEADLPYHLNHETLETIGLDHLDGILEPGESFAAHPRIDPSSKFNDGSPSLVNFSIKPGLSTTIRIYELDSHGSLLQKYAHTVPGFAFIHDFAITPNYCIFFQNPVKFNPLPYLFGLCGAGQCVHFQTNQPTRIIVIPRDPAQRQNIRHFDAQSGFVFHHANAFEQENQICVDSICYQSLPGVDPQANFRDTDFNALEPGQLWRFTLDLTTGQVQRQLIESRCCEFPTTHPNSVGRPYRYLYAAAAHNSQGNAPLQAIIKFDLETGLRQLWTAAPHGFTGEPVFVPRPHATSEDDGWLLTLVYDAQHHRSDVVILDAKNLEKNAIATLHLQHHIPYGLHGTFANI</sequence>
<evidence type="ECO:0000313" key="8">
    <source>
        <dbReference type="Proteomes" id="UP000326169"/>
    </source>
</evidence>
<evidence type="ECO:0000256" key="6">
    <source>
        <dbReference type="SAM" id="MobiDB-lite"/>
    </source>
</evidence>
<proteinExistence type="inferred from homology"/>
<comment type="similarity">
    <text evidence="2">Belongs to the carotenoid oxygenase family.</text>
</comment>
<comment type="caution">
    <text evidence="7">The sequence shown here is derived from an EMBL/GenBank/DDBJ whole genome shotgun (WGS) entry which is preliminary data.</text>
</comment>
<dbReference type="RefSeq" id="WP_014275235.1">
    <property type="nucleotide sequence ID" value="NZ_BIMW01000154.1"/>
</dbReference>
<evidence type="ECO:0000256" key="3">
    <source>
        <dbReference type="ARBA" id="ARBA00022723"/>
    </source>
</evidence>
<dbReference type="PANTHER" id="PTHR10543:SF89">
    <property type="entry name" value="CAROTENOID 9,10(9',10')-CLEAVAGE DIOXYGENASE 1"/>
    <property type="match status" value="1"/>
</dbReference>
<evidence type="ECO:0000256" key="1">
    <source>
        <dbReference type="ARBA" id="ARBA00001954"/>
    </source>
</evidence>
<evidence type="ECO:0000256" key="2">
    <source>
        <dbReference type="ARBA" id="ARBA00006787"/>
    </source>
</evidence>
<evidence type="ECO:0000256" key="5">
    <source>
        <dbReference type="ARBA" id="ARBA00023004"/>
    </source>
</evidence>
<protein>
    <submittedName>
        <fullName evidence="7">Lignostilbene-alpha,beta-dioxygenase</fullName>
    </submittedName>
</protein>
<comment type="cofactor">
    <cofactor evidence="1">
        <name>Fe(2+)</name>
        <dbReference type="ChEBI" id="CHEBI:29033"/>
    </cofactor>
</comment>
<feature type="compositionally biased region" description="Polar residues" evidence="6">
    <location>
        <begin position="1"/>
        <end position="15"/>
    </location>
</feature>
<dbReference type="SUPFAM" id="SSF51004">
    <property type="entry name" value="C-terminal (heme d1) domain of cytochrome cd1-nitrite reductase"/>
    <property type="match status" value="1"/>
</dbReference>
<reference evidence="7 8" key="1">
    <citation type="journal article" date="2019" name="J Genomics">
        <title>The Draft Genome of a Hydrogen-producing Cyanobacterium, Arthrospira platensis NIES-46.</title>
        <authorList>
            <person name="Suzuki S."/>
            <person name="Yamaguchi H."/>
            <person name="Kawachi M."/>
        </authorList>
    </citation>
    <scope>NUCLEOTIDE SEQUENCE [LARGE SCALE GENOMIC DNA]</scope>
    <source>
        <strain evidence="7 8">NIES-46</strain>
    </source>
</reference>
<keyword evidence="5" id="KW-0408">Iron</keyword>
<dbReference type="PANTHER" id="PTHR10543">
    <property type="entry name" value="BETA-CAROTENE DIOXYGENASE"/>
    <property type="match status" value="1"/>
</dbReference>
<gene>
    <name evidence="7" type="ORF">NIES46_39860</name>
</gene>
<dbReference type="Proteomes" id="UP000326169">
    <property type="component" value="Unassembled WGS sequence"/>
</dbReference>
<dbReference type="InterPro" id="IPR004294">
    <property type="entry name" value="Carotenoid_Oase"/>
</dbReference>
<evidence type="ECO:0000313" key="7">
    <source>
        <dbReference type="EMBL" id="GCE95920.1"/>
    </source>
</evidence>
<feature type="region of interest" description="Disordered" evidence="6">
    <location>
        <begin position="1"/>
        <end position="21"/>
    </location>
</feature>
<dbReference type="EMBL" id="BIMW01000154">
    <property type="protein sequence ID" value="GCE95920.1"/>
    <property type="molecule type" value="Genomic_DNA"/>
</dbReference>
<keyword evidence="4" id="KW-0560">Oxidoreductase</keyword>
<accession>A0A5M3TCZ7</accession>
<evidence type="ECO:0000256" key="4">
    <source>
        <dbReference type="ARBA" id="ARBA00023002"/>
    </source>
</evidence>
<name>A0A5M3TCZ7_LIMPL</name>
<dbReference type="GeneID" id="301684760"/>
<dbReference type="InterPro" id="IPR011048">
    <property type="entry name" value="Haem_d1_sf"/>
</dbReference>
<keyword evidence="3" id="KW-0479">Metal-binding</keyword>
<dbReference type="Pfam" id="PF03055">
    <property type="entry name" value="RPE65"/>
    <property type="match status" value="1"/>
</dbReference>